<keyword evidence="2" id="KW-1185">Reference proteome</keyword>
<dbReference type="Proteomes" id="UP000245577">
    <property type="component" value="Unassembled WGS sequence"/>
</dbReference>
<name>A0A2U1S7M3_9EURY</name>
<dbReference type="InterPro" id="IPR049249">
    <property type="entry name" value="DUF6882"/>
</dbReference>
<evidence type="ECO:0000313" key="1">
    <source>
        <dbReference type="EMBL" id="PWB86085.1"/>
    </source>
</evidence>
<proteinExistence type="predicted"/>
<reference evidence="1 2" key="1">
    <citation type="submission" date="2017-03" db="EMBL/GenBank/DDBJ databases">
        <title>Genome sequence of Methanobrevibacter wosei.</title>
        <authorList>
            <person name="Poehlein A."/>
            <person name="Seedorf H."/>
            <person name="Daniel R."/>
        </authorList>
    </citation>
    <scope>NUCLEOTIDE SEQUENCE [LARGE SCALE GENOMIC DNA]</scope>
    <source>
        <strain evidence="1 2">DSM 11979</strain>
    </source>
</reference>
<dbReference type="Pfam" id="PF21813">
    <property type="entry name" value="DUF6882"/>
    <property type="match status" value="1"/>
</dbReference>
<accession>A0A2U1S7M3</accession>
<gene>
    <name evidence="1" type="ORF">MBBWO_09390</name>
</gene>
<dbReference type="EMBL" id="MZGU01000004">
    <property type="protein sequence ID" value="PWB86085.1"/>
    <property type="molecule type" value="Genomic_DNA"/>
</dbReference>
<organism evidence="1 2">
    <name type="scientific">Methanobrevibacter woesei</name>
    <dbReference type="NCBI Taxonomy" id="190976"/>
    <lineage>
        <taxon>Archaea</taxon>
        <taxon>Methanobacteriati</taxon>
        <taxon>Methanobacteriota</taxon>
        <taxon>Methanomada group</taxon>
        <taxon>Methanobacteria</taxon>
        <taxon>Methanobacteriales</taxon>
        <taxon>Methanobacteriaceae</taxon>
        <taxon>Methanobrevibacter</taxon>
    </lineage>
</organism>
<comment type="caution">
    <text evidence="1">The sequence shown here is derived from an EMBL/GenBank/DDBJ whole genome shotgun (WGS) entry which is preliminary data.</text>
</comment>
<sequence>MLKTIEKPITIEKGDDFKVIFSKYGCLAFDRQENLSELIGNLVGEVDLENGTLTFSDDIKFDIQILGFFTEEFNQWSWAWDNENIGFDDEFIKAAREIYEIGAEYEIPEFTTPVFETKFDDCHIWAMTASALLDMDAYYAANVEGLDIFVAIKSDLIKRNDSVVKFRDAFNTFQKNFSVYPRLAFEGYTKLKGYEFKNKDDFAVAKLGEDRIIAGFTERGNLTHLQMLTVD</sequence>
<dbReference type="AlphaFoldDB" id="A0A2U1S7M3"/>
<protein>
    <submittedName>
        <fullName evidence="1">Uncharacterized protein</fullName>
    </submittedName>
</protein>
<evidence type="ECO:0000313" key="2">
    <source>
        <dbReference type="Proteomes" id="UP000245577"/>
    </source>
</evidence>